<proteinExistence type="predicted"/>
<sequence length="162" mass="17362">MRGAHESIKKIMRHPHSWILEAVAGPLVSGPNGSWGCSRVSQWDGSCGALCRCGARAVLSTPREGLRHLSPVSQEVRRAFSVVRSSSNPEVVVADGGGDEGASRVLQWEEGGGGRAVLMWFSLSAGRLGLWRARGGALVLKGGEGREERGKRWKSPGSHLLR</sequence>
<reference evidence="1" key="1">
    <citation type="journal article" date="2022" name="bioRxiv">
        <title>Sequencing and chromosome-scale assembly of the giantPleurodeles waltlgenome.</title>
        <authorList>
            <person name="Brown T."/>
            <person name="Elewa A."/>
            <person name="Iarovenko S."/>
            <person name="Subramanian E."/>
            <person name="Araus A.J."/>
            <person name="Petzold A."/>
            <person name="Susuki M."/>
            <person name="Suzuki K.-i.T."/>
            <person name="Hayashi T."/>
            <person name="Toyoda A."/>
            <person name="Oliveira C."/>
            <person name="Osipova E."/>
            <person name="Leigh N.D."/>
            <person name="Simon A."/>
            <person name="Yun M.H."/>
        </authorList>
    </citation>
    <scope>NUCLEOTIDE SEQUENCE</scope>
    <source>
        <strain evidence="1">20211129_DDA</strain>
        <tissue evidence="1">Liver</tissue>
    </source>
</reference>
<evidence type="ECO:0000313" key="2">
    <source>
        <dbReference type="Proteomes" id="UP001066276"/>
    </source>
</evidence>
<protein>
    <submittedName>
        <fullName evidence="1">Uncharacterized protein</fullName>
    </submittedName>
</protein>
<dbReference type="EMBL" id="JANPWB010000005">
    <property type="protein sequence ID" value="KAJ1188705.1"/>
    <property type="molecule type" value="Genomic_DNA"/>
</dbReference>
<evidence type="ECO:0000313" key="1">
    <source>
        <dbReference type="EMBL" id="KAJ1188705.1"/>
    </source>
</evidence>
<dbReference type="Proteomes" id="UP001066276">
    <property type="component" value="Chromosome 3_1"/>
</dbReference>
<organism evidence="1 2">
    <name type="scientific">Pleurodeles waltl</name>
    <name type="common">Iberian ribbed newt</name>
    <dbReference type="NCBI Taxonomy" id="8319"/>
    <lineage>
        <taxon>Eukaryota</taxon>
        <taxon>Metazoa</taxon>
        <taxon>Chordata</taxon>
        <taxon>Craniata</taxon>
        <taxon>Vertebrata</taxon>
        <taxon>Euteleostomi</taxon>
        <taxon>Amphibia</taxon>
        <taxon>Batrachia</taxon>
        <taxon>Caudata</taxon>
        <taxon>Salamandroidea</taxon>
        <taxon>Salamandridae</taxon>
        <taxon>Pleurodelinae</taxon>
        <taxon>Pleurodeles</taxon>
    </lineage>
</organism>
<dbReference type="AlphaFoldDB" id="A0AAV7UI61"/>
<comment type="caution">
    <text evidence="1">The sequence shown here is derived from an EMBL/GenBank/DDBJ whole genome shotgun (WGS) entry which is preliminary data.</text>
</comment>
<keyword evidence="2" id="KW-1185">Reference proteome</keyword>
<accession>A0AAV7UI61</accession>
<name>A0AAV7UI61_PLEWA</name>
<gene>
    <name evidence="1" type="ORF">NDU88_005462</name>
</gene>